<evidence type="ECO:0000259" key="3">
    <source>
        <dbReference type="Pfam" id="PF07364"/>
    </source>
</evidence>
<evidence type="ECO:0000313" key="4">
    <source>
        <dbReference type="EMBL" id="KAA0594891.1"/>
    </source>
</evidence>
<dbReference type="GO" id="GO:0046872">
    <property type="term" value="F:metal ion binding"/>
    <property type="evidence" value="ECO:0007669"/>
    <property type="project" value="UniProtKB-KW"/>
</dbReference>
<dbReference type="InterPro" id="IPR009197">
    <property type="entry name" value="MlrC"/>
</dbReference>
<dbReference type="Pfam" id="PF07171">
    <property type="entry name" value="MlrC_C"/>
    <property type="match status" value="1"/>
</dbReference>
<evidence type="ECO:0000313" key="5">
    <source>
        <dbReference type="Proteomes" id="UP000324927"/>
    </source>
</evidence>
<keyword evidence="1" id="KW-0645">Protease</keyword>
<accession>A0A5A9GKG4</accession>
<comment type="cofactor">
    <cofactor evidence="1">
        <name>Zn(2+)</name>
        <dbReference type="ChEBI" id="CHEBI:29105"/>
    </cofactor>
    <text evidence="1">Binds 1 zinc ion per subunit.</text>
</comment>
<organism evidence="4 5">
    <name type="scientific">Azospirillum lipoferum</name>
    <dbReference type="NCBI Taxonomy" id="193"/>
    <lineage>
        <taxon>Bacteria</taxon>
        <taxon>Pseudomonadati</taxon>
        <taxon>Pseudomonadota</taxon>
        <taxon>Alphaproteobacteria</taxon>
        <taxon>Rhodospirillales</taxon>
        <taxon>Azospirillaceae</taxon>
        <taxon>Azospirillum</taxon>
    </lineage>
</organism>
<dbReference type="InterPro" id="IPR010799">
    <property type="entry name" value="MlrC_C"/>
</dbReference>
<keyword evidence="5" id="KW-1185">Reference proteome</keyword>
<keyword evidence="1" id="KW-0479">Metal-binding</keyword>
<proteinExistence type="inferred from homology"/>
<dbReference type="EMBL" id="VTTN01000007">
    <property type="protein sequence ID" value="KAA0594891.1"/>
    <property type="molecule type" value="Genomic_DNA"/>
</dbReference>
<comment type="caution">
    <text evidence="4">The sequence shown here is derived from an EMBL/GenBank/DDBJ whole genome shotgun (WGS) entry which is preliminary data.</text>
</comment>
<feature type="domain" description="Microcystin LR degradation protein MlrC C-terminal" evidence="2">
    <location>
        <begin position="301"/>
        <end position="481"/>
    </location>
</feature>
<dbReference type="PIRSF" id="PIRSF012702">
    <property type="entry name" value="UCP012702"/>
    <property type="match status" value="1"/>
</dbReference>
<sequence length="503" mass="54249">MKLFMAALATETNTFSPIPSGRTAFHGREYFRGDGSLHPPRLGNVPLIEWRRLAEADGWEVAESLCAFATPAGSTQKPVYEGLREEILDDLRRAMPVDVVLLFLHGAMVADGYDDCEGDVLEKIRAIVGPDVPVGVEIDLHCHLTERMRANADVIVAFKEYPHTDIPARAQQLYRLCKAAQRGEIRPVMALHDCRMIGVWRPPFEPMRSLVQEMTDQEGRDGILSVSFGHGFPWADIPDVGAKMLVVADGDPDKARQVAERFARRIWDLRDVTPQRYDTIDEAIDIALAVTSADGSRPVVLADVADNAGAGAPSDNTAILHRLIARGISGVASGCYWDPVAVGFCLEAGVGATFDLRVGGKTGVASGLPADLRVTVMGLSEDHSQRSLGGGRSSYGASAWVRGCEPGKGKGIDLILTSVRQQTHSPEAFTGLGCTLDDKRIIVVKSMQHFYTGFAPLAADVRYVAAPGAVAPDFASLPYTRRAPDYWPRVADPFSAQGGGAGS</sequence>
<reference evidence="4 5" key="1">
    <citation type="submission" date="2019-08" db="EMBL/GenBank/DDBJ databases">
        <authorList>
            <person name="Grouzdev D."/>
            <person name="Tikhonova E."/>
            <person name="Kravchenko I."/>
        </authorList>
    </citation>
    <scope>NUCLEOTIDE SEQUENCE [LARGE SCALE GENOMIC DNA]</scope>
    <source>
        <strain evidence="4 5">59b</strain>
    </source>
</reference>
<comment type="similarity">
    <text evidence="1">Belongs to the peptidase M81 family.</text>
</comment>
<name>A0A5A9GKG4_AZOLI</name>
<dbReference type="Pfam" id="PF07364">
    <property type="entry name" value="DUF1485"/>
    <property type="match status" value="1"/>
</dbReference>
<dbReference type="OrthoDB" id="9782658at2"/>
<gene>
    <name evidence="4" type="ORF">FZ942_18985</name>
</gene>
<feature type="domain" description="Microcystin LR degradation protein MlrC N-terminal" evidence="3">
    <location>
        <begin position="2"/>
        <end position="287"/>
    </location>
</feature>
<dbReference type="GO" id="GO:0008237">
    <property type="term" value="F:metallopeptidase activity"/>
    <property type="evidence" value="ECO:0007669"/>
    <property type="project" value="UniProtKB-KW"/>
</dbReference>
<evidence type="ECO:0000256" key="1">
    <source>
        <dbReference type="PIRNR" id="PIRNR012702"/>
    </source>
</evidence>
<keyword evidence="1" id="KW-0378">Hydrolase</keyword>
<protein>
    <recommendedName>
        <fullName evidence="1">Microcystinase C</fullName>
        <shortName evidence="1">MlrC</shortName>
    </recommendedName>
</protein>
<dbReference type="Proteomes" id="UP000324927">
    <property type="component" value="Unassembled WGS sequence"/>
</dbReference>
<dbReference type="InterPro" id="IPR015995">
    <property type="entry name" value="MlrC_N"/>
</dbReference>
<dbReference type="GO" id="GO:0006508">
    <property type="term" value="P:proteolysis"/>
    <property type="evidence" value="ECO:0007669"/>
    <property type="project" value="UniProtKB-KW"/>
</dbReference>
<dbReference type="AlphaFoldDB" id="A0A5A9GKG4"/>
<comment type="function">
    <text evidence="1">Involved in peptidolytic degradation of cyclic heptapeptide hepatotoxin microcystin (MC).</text>
</comment>
<evidence type="ECO:0000259" key="2">
    <source>
        <dbReference type="Pfam" id="PF07171"/>
    </source>
</evidence>
<keyword evidence="1" id="KW-0482">Metalloprotease</keyword>